<gene>
    <name evidence="5" type="ORF">K505DRAFT_307716</name>
</gene>
<dbReference type="SUPFAM" id="SSF57701">
    <property type="entry name" value="Zn2/Cys6 DNA-binding domain"/>
    <property type="match status" value="1"/>
</dbReference>
<keyword evidence="3" id="KW-0812">Transmembrane</keyword>
<feature type="region of interest" description="Disordered" evidence="2">
    <location>
        <begin position="48"/>
        <end position="82"/>
    </location>
</feature>
<feature type="compositionally biased region" description="Basic residues" evidence="2">
    <location>
        <begin position="50"/>
        <end position="66"/>
    </location>
</feature>
<accession>A0A6A6X7Z8</accession>
<dbReference type="GO" id="GO:0000981">
    <property type="term" value="F:DNA-binding transcription factor activity, RNA polymerase II-specific"/>
    <property type="evidence" value="ECO:0007669"/>
    <property type="project" value="InterPro"/>
</dbReference>
<keyword evidence="6" id="KW-1185">Reference proteome</keyword>
<keyword evidence="1" id="KW-0539">Nucleus</keyword>
<dbReference type="AlphaFoldDB" id="A0A6A6X7Z8"/>
<proteinExistence type="predicted"/>
<dbReference type="OrthoDB" id="4137815at2759"/>
<keyword evidence="3" id="KW-0472">Membrane</keyword>
<reference evidence="5" key="1">
    <citation type="journal article" date="2020" name="Stud. Mycol.">
        <title>101 Dothideomycetes genomes: a test case for predicting lifestyles and emergence of pathogens.</title>
        <authorList>
            <person name="Haridas S."/>
            <person name="Albert R."/>
            <person name="Binder M."/>
            <person name="Bloem J."/>
            <person name="Labutti K."/>
            <person name="Salamov A."/>
            <person name="Andreopoulos B."/>
            <person name="Baker S."/>
            <person name="Barry K."/>
            <person name="Bills G."/>
            <person name="Bluhm B."/>
            <person name="Cannon C."/>
            <person name="Castanera R."/>
            <person name="Culley D."/>
            <person name="Daum C."/>
            <person name="Ezra D."/>
            <person name="Gonzalez J."/>
            <person name="Henrissat B."/>
            <person name="Kuo A."/>
            <person name="Liang C."/>
            <person name="Lipzen A."/>
            <person name="Lutzoni F."/>
            <person name="Magnuson J."/>
            <person name="Mondo S."/>
            <person name="Nolan M."/>
            <person name="Ohm R."/>
            <person name="Pangilinan J."/>
            <person name="Park H.-J."/>
            <person name="Ramirez L."/>
            <person name="Alfaro M."/>
            <person name="Sun H."/>
            <person name="Tritt A."/>
            <person name="Yoshinaga Y."/>
            <person name="Zwiers L.-H."/>
            <person name="Turgeon B."/>
            <person name="Goodwin S."/>
            <person name="Spatafora J."/>
            <person name="Crous P."/>
            <person name="Grigoriev I."/>
        </authorList>
    </citation>
    <scope>NUCLEOTIDE SEQUENCE</scope>
    <source>
        <strain evidence="5">CBS 109.77</strain>
    </source>
</reference>
<dbReference type="InterPro" id="IPR036864">
    <property type="entry name" value="Zn2-C6_fun-type_DNA-bd_sf"/>
</dbReference>
<dbReference type="EMBL" id="MU001972">
    <property type="protein sequence ID" value="KAF2792381.1"/>
    <property type="molecule type" value="Genomic_DNA"/>
</dbReference>
<evidence type="ECO:0000256" key="2">
    <source>
        <dbReference type="SAM" id="MobiDB-lite"/>
    </source>
</evidence>
<organism evidence="5 6">
    <name type="scientific">Melanomma pulvis-pyrius CBS 109.77</name>
    <dbReference type="NCBI Taxonomy" id="1314802"/>
    <lineage>
        <taxon>Eukaryota</taxon>
        <taxon>Fungi</taxon>
        <taxon>Dikarya</taxon>
        <taxon>Ascomycota</taxon>
        <taxon>Pezizomycotina</taxon>
        <taxon>Dothideomycetes</taxon>
        <taxon>Pleosporomycetidae</taxon>
        <taxon>Pleosporales</taxon>
        <taxon>Melanommataceae</taxon>
        <taxon>Melanomma</taxon>
    </lineage>
</organism>
<evidence type="ECO:0000313" key="6">
    <source>
        <dbReference type="Proteomes" id="UP000799757"/>
    </source>
</evidence>
<protein>
    <recommendedName>
        <fullName evidence="4">Zn(2)-C6 fungal-type domain-containing protein</fullName>
    </recommendedName>
</protein>
<dbReference type="GO" id="GO:0008270">
    <property type="term" value="F:zinc ion binding"/>
    <property type="evidence" value="ECO:0007669"/>
    <property type="project" value="InterPro"/>
</dbReference>
<evidence type="ECO:0000259" key="4">
    <source>
        <dbReference type="PROSITE" id="PS00463"/>
    </source>
</evidence>
<dbReference type="PROSITE" id="PS00463">
    <property type="entry name" value="ZN2_CY6_FUNGAL_1"/>
    <property type="match status" value="1"/>
</dbReference>
<keyword evidence="3" id="KW-1133">Transmembrane helix</keyword>
<dbReference type="Proteomes" id="UP000799757">
    <property type="component" value="Unassembled WGS sequence"/>
</dbReference>
<feature type="domain" description="Zn(2)-C6 fungal-type" evidence="4">
    <location>
        <begin position="9"/>
        <end position="39"/>
    </location>
</feature>
<name>A0A6A6X7Z8_9PLEO</name>
<sequence length="473" mass="53922">MPDRQTKRACDRCHAVKEKCRWIDAQETCDRCLRLRFVCHTHRPLATVGRKPRHHPTKTIPKRKIHQPPSESNSTSSSTSFDVHTTPPYIANGKVISISRTLSIFIDLDTCEKHLLDTILHGETRIEQFLVGPSFVKCHQRVFLKYLGMATPLLKDALLASTALIACDHDDLPISRNRQIGHKRAASAISALRSLSLFHPDDVSAVLIFAALMVTFALHISGTAFPICRHTLDLVKPFYESSAELDSDGLAFLLCLIHSETLECLLRCEIPTIRFRVQRDDLVVDRYMGITSPLLPHFYDICKISHALRYCKTNISPRTLEALEDVEIKVNQWKPTLPEHFITCFTPAEVVSMLAQAKVHRWTILLISHRLRHAYGTETSKGFAISDAILEELYLTVRLTRRSVPCVEIAFVVACFEITDPEKRKVALDMTENIIGFSKQLQIRTRSLITSFWATWNVHNQLHWYNVDLCLPQ</sequence>
<feature type="transmembrane region" description="Helical" evidence="3">
    <location>
        <begin position="203"/>
        <end position="227"/>
    </location>
</feature>
<dbReference type="InterPro" id="IPR001138">
    <property type="entry name" value="Zn2Cys6_DnaBD"/>
</dbReference>
<feature type="compositionally biased region" description="Low complexity" evidence="2">
    <location>
        <begin position="70"/>
        <end position="80"/>
    </location>
</feature>
<evidence type="ECO:0000313" key="5">
    <source>
        <dbReference type="EMBL" id="KAF2792381.1"/>
    </source>
</evidence>
<evidence type="ECO:0000256" key="1">
    <source>
        <dbReference type="ARBA" id="ARBA00023242"/>
    </source>
</evidence>
<dbReference type="CDD" id="cd00067">
    <property type="entry name" value="GAL4"/>
    <property type="match status" value="1"/>
</dbReference>
<evidence type="ECO:0000256" key="3">
    <source>
        <dbReference type="SAM" id="Phobius"/>
    </source>
</evidence>